<dbReference type="EMBL" id="WUUS01000013">
    <property type="protein sequence ID" value="MXR43084.1"/>
    <property type="molecule type" value="Genomic_DNA"/>
</dbReference>
<evidence type="ECO:0000313" key="3">
    <source>
        <dbReference type="Proteomes" id="UP000437065"/>
    </source>
</evidence>
<dbReference type="RefSeq" id="WP_159670655.1">
    <property type="nucleotide sequence ID" value="NZ_WUUS01000013.1"/>
</dbReference>
<evidence type="ECO:0000256" key="1">
    <source>
        <dbReference type="SAM" id="MobiDB-lite"/>
    </source>
</evidence>
<keyword evidence="3" id="KW-1185">Reference proteome</keyword>
<organism evidence="2 3">
    <name type="scientific">Halobaculum saliterrae</name>
    <dbReference type="NCBI Taxonomy" id="2073113"/>
    <lineage>
        <taxon>Archaea</taxon>
        <taxon>Methanobacteriati</taxon>
        <taxon>Methanobacteriota</taxon>
        <taxon>Stenosarchaea group</taxon>
        <taxon>Halobacteria</taxon>
        <taxon>Halobacteriales</taxon>
        <taxon>Haloferacaceae</taxon>
        <taxon>Halobaculum</taxon>
    </lineage>
</organism>
<comment type="caution">
    <text evidence="2">The sequence shown here is derived from an EMBL/GenBank/DDBJ whole genome shotgun (WGS) entry which is preliminary data.</text>
</comment>
<dbReference type="AlphaFoldDB" id="A0A6B0SW39"/>
<feature type="region of interest" description="Disordered" evidence="1">
    <location>
        <begin position="48"/>
        <end position="79"/>
    </location>
</feature>
<sequence length="311" mass="34405">MEQSLFMAQNFPTVSRKHLLKWLYHMRMRRRHLLALCGATVGGLAGCTGDSERPSSNGSEISNTQTGTPTQTPTEAVDSSHLSVELDALQPAIVKLATADSLGINDRGQFLFLELSVTTGEPPARSDLVFRFDGEEFGPSEARGARDLYRLYDDKEHRYDAETGNGWVLFNLPESRDTTDISLHWPGGEWQPDSTLQARLTAPEPTLTVEWSVPETVSAGIEPEITFTITNNSDQQTRFVAGLNRTGGGIDYAPVAAISRPIPGEETVEWSLTDTFEVRSPGDDETGDDEPDMTYRMLWPGEGREQQVRIT</sequence>
<reference evidence="2 3" key="1">
    <citation type="submission" date="2019-12" db="EMBL/GenBank/DDBJ databases">
        <title>Isolation and characterization of three novel carbon monoxide-oxidizing members of Halobacteria from salione crusts and soils.</title>
        <authorList>
            <person name="Myers M.R."/>
            <person name="King G.M."/>
        </authorList>
    </citation>
    <scope>NUCLEOTIDE SEQUENCE [LARGE SCALE GENOMIC DNA]</scope>
    <source>
        <strain evidence="2 3">WSA2</strain>
    </source>
</reference>
<name>A0A6B0SW39_9EURY</name>
<feature type="compositionally biased region" description="Low complexity" evidence="1">
    <location>
        <begin position="64"/>
        <end position="74"/>
    </location>
</feature>
<proteinExistence type="predicted"/>
<gene>
    <name evidence="2" type="ORF">GRX01_17280</name>
</gene>
<dbReference type="Proteomes" id="UP000437065">
    <property type="component" value="Unassembled WGS sequence"/>
</dbReference>
<feature type="compositionally biased region" description="Polar residues" evidence="1">
    <location>
        <begin position="54"/>
        <end position="63"/>
    </location>
</feature>
<evidence type="ECO:0000313" key="2">
    <source>
        <dbReference type="EMBL" id="MXR43084.1"/>
    </source>
</evidence>
<accession>A0A6B0SW39</accession>
<dbReference type="OrthoDB" id="270566at2157"/>
<protein>
    <submittedName>
        <fullName evidence="2">Uncharacterized protein</fullName>
    </submittedName>
</protein>